<keyword evidence="3 9" id="KW-0813">Transport</keyword>
<dbReference type="SMART" id="SM00116">
    <property type="entry name" value="CBS"/>
    <property type="match status" value="2"/>
</dbReference>
<dbReference type="SUPFAM" id="SSF161093">
    <property type="entry name" value="MgtE membrane domain-like"/>
    <property type="match status" value="1"/>
</dbReference>
<comment type="subcellular location">
    <subcellularLocation>
        <location evidence="9">Cell membrane</location>
        <topology evidence="9">Multi-pass membrane protein</topology>
    </subcellularLocation>
    <subcellularLocation>
        <location evidence="1">Membrane</location>
        <topology evidence="1">Multi-pass membrane protein</topology>
    </subcellularLocation>
</comment>
<comment type="function">
    <text evidence="9">Acts as a magnesium transporter.</text>
</comment>
<dbReference type="InterPro" id="IPR006668">
    <property type="entry name" value="Mg_transptr_MgtE_intracell_dom"/>
</dbReference>
<dbReference type="PROSITE" id="PS51371">
    <property type="entry name" value="CBS"/>
    <property type="match status" value="2"/>
</dbReference>
<comment type="caution">
    <text evidence="11">The sequence shown here is derived from an EMBL/GenBank/DDBJ whole genome shotgun (WGS) entry which is preliminary data.</text>
</comment>
<sequence length="455" mass="48791">MVTEDLDAVVDDWPDRIREGSLSAVARQAADLSLPDLVWVLERLRVRDRAIVFRLLPKSLAHEVFERFDDGLKGELFTSLRDDQVVSLFSDLDPDDRVHVMDELPATVAKKLLQGLSKHERELTAPILGYDRGSIGRWMSTEFVRVLEGQTVAAALMQIRQRGRDAETIYTVPVTDTAKRLVGVVSLRELMLADPEILVSEVMNEPISVTASEADETAARLCLDAQVLALPVVDKEDRLVGILTVDDAVRITAVAEEEDAARAGAMEPLGRPYLSTPVRTLVRTRVVWLLLLAVSAVATVGVLDHFEDDLAAVVTLAVFIPLLIGTGGNTGSQAAVTITRALALGDVRARDVGVVLFREVRTGAVLGALLGTLALGAISLVAVFVDGYTAEIGVVVAASMLAICTLAASVGGVIPLFAKAVKIDPAVMSTPFIATFVDATGLILYFVIAKLVLGI</sequence>
<keyword evidence="7 9" id="KW-0472">Membrane</keyword>
<dbReference type="EMBL" id="JACHWS010000002">
    <property type="protein sequence ID" value="MBB3038023.1"/>
    <property type="molecule type" value="Genomic_DNA"/>
</dbReference>
<keyword evidence="4 9" id="KW-0812">Transmembrane</keyword>
<dbReference type="AlphaFoldDB" id="A0A839RPW9"/>
<keyword evidence="8" id="KW-0129">CBS domain</keyword>
<keyword evidence="5 9" id="KW-0460">Magnesium</keyword>
<evidence type="ECO:0000256" key="7">
    <source>
        <dbReference type="ARBA" id="ARBA00023136"/>
    </source>
</evidence>
<accession>A0A839RPW9</accession>
<dbReference type="SUPFAM" id="SSF158791">
    <property type="entry name" value="MgtE N-terminal domain-like"/>
    <property type="match status" value="1"/>
</dbReference>
<dbReference type="Gene3D" id="1.10.357.20">
    <property type="entry name" value="SLC41 divalent cation transporters, integral membrane domain"/>
    <property type="match status" value="1"/>
</dbReference>
<dbReference type="GO" id="GO:0015095">
    <property type="term" value="F:magnesium ion transmembrane transporter activity"/>
    <property type="evidence" value="ECO:0007669"/>
    <property type="project" value="UniProtKB-UniRule"/>
</dbReference>
<gene>
    <name evidence="11" type="ORF">FHU29_002472</name>
</gene>
<feature type="transmembrane region" description="Helical" evidence="9">
    <location>
        <begin position="364"/>
        <end position="385"/>
    </location>
</feature>
<feature type="transmembrane region" description="Helical" evidence="9">
    <location>
        <begin position="392"/>
        <end position="418"/>
    </location>
</feature>
<evidence type="ECO:0000256" key="9">
    <source>
        <dbReference type="RuleBase" id="RU362011"/>
    </source>
</evidence>
<feature type="domain" description="CBS" evidence="10">
    <location>
        <begin position="202"/>
        <end position="260"/>
    </location>
</feature>
<proteinExistence type="inferred from homology"/>
<keyword evidence="9" id="KW-0479">Metal-binding</keyword>
<dbReference type="CDD" id="cd04606">
    <property type="entry name" value="CBS_pair_Mg_transporter"/>
    <property type="match status" value="1"/>
</dbReference>
<feature type="transmembrane region" description="Helical" evidence="9">
    <location>
        <begin position="430"/>
        <end position="453"/>
    </location>
</feature>
<dbReference type="InterPro" id="IPR006667">
    <property type="entry name" value="SLC41_membr_dom"/>
</dbReference>
<dbReference type="SMART" id="SM00924">
    <property type="entry name" value="MgtE_N"/>
    <property type="match status" value="1"/>
</dbReference>
<evidence type="ECO:0000256" key="2">
    <source>
        <dbReference type="ARBA" id="ARBA00009749"/>
    </source>
</evidence>
<reference evidence="11 12" key="1">
    <citation type="submission" date="2020-08" db="EMBL/GenBank/DDBJ databases">
        <title>Sequencing the genomes of 1000 actinobacteria strains.</title>
        <authorList>
            <person name="Klenk H.-P."/>
        </authorList>
    </citation>
    <scope>NUCLEOTIDE SEQUENCE [LARGE SCALE GENOMIC DNA]</scope>
    <source>
        <strain evidence="11 12">DSM 45258</strain>
    </source>
</reference>
<dbReference type="InterPro" id="IPR000644">
    <property type="entry name" value="CBS_dom"/>
</dbReference>
<dbReference type="InterPro" id="IPR036739">
    <property type="entry name" value="SLC41_membr_dom_sf"/>
</dbReference>
<evidence type="ECO:0000256" key="6">
    <source>
        <dbReference type="ARBA" id="ARBA00022989"/>
    </source>
</evidence>
<evidence type="ECO:0000256" key="3">
    <source>
        <dbReference type="ARBA" id="ARBA00022448"/>
    </source>
</evidence>
<evidence type="ECO:0000256" key="1">
    <source>
        <dbReference type="ARBA" id="ARBA00004141"/>
    </source>
</evidence>
<dbReference type="InterPro" id="IPR006669">
    <property type="entry name" value="MgtE_transporter"/>
</dbReference>
<feature type="domain" description="CBS" evidence="10">
    <location>
        <begin position="139"/>
        <end position="201"/>
    </location>
</feature>
<keyword evidence="6 9" id="KW-1133">Transmembrane helix</keyword>
<name>A0A839RPW9_9ACTN</name>
<dbReference type="Gene3D" id="1.25.60.10">
    <property type="entry name" value="MgtE N-terminal domain-like"/>
    <property type="match status" value="1"/>
</dbReference>
<feature type="transmembrane region" description="Helical" evidence="9">
    <location>
        <begin position="286"/>
        <end position="303"/>
    </location>
</feature>
<protein>
    <recommendedName>
        <fullName evidence="9">Magnesium transporter MgtE</fullName>
    </recommendedName>
</protein>
<comment type="subunit">
    <text evidence="9">Homodimer.</text>
</comment>
<evidence type="ECO:0000313" key="12">
    <source>
        <dbReference type="Proteomes" id="UP000567922"/>
    </source>
</evidence>
<dbReference type="InterPro" id="IPR046342">
    <property type="entry name" value="CBS_dom_sf"/>
</dbReference>
<dbReference type="Proteomes" id="UP000567922">
    <property type="component" value="Unassembled WGS sequence"/>
</dbReference>
<dbReference type="PANTHER" id="PTHR43773">
    <property type="entry name" value="MAGNESIUM TRANSPORTER MGTE"/>
    <property type="match status" value="1"/>
</dbReference>
<dbReference type="SUPFAM" id="SSF54631">
    <property type="entry name" value="CBS-domain pair"/>
    <property type="match status" value="1"/>
</dbReference>
<dbReference type="InterPro" id="IPR038076">
    <property type="entry name" value="MgtE_N_sf"/>
</dbReference>
<evidence type="ECO:0000256" key="8">
    <source>
        <dbReference type="PROSITE-ProRule" id="PRU00703"/>
    </source>
</evidence>
<organism evidence="11 12">
    <name type="scientific">Hoyosella altamirensis</name>
    <dbReference type="NCBI Taxonomy" id="616997"/>
    <lineage>
        <taxon>Bacteria</taxon>
        <taxon>Bacillati</taxon>
        <taxon>Actinomycetota</taxon>
        <taxon>Actinomycetes</taxon>
        <taxon>Mycobacteriales</taxon>
        <taxon>Hoyosellaceae</taxon>
        <taxon>Hoyosella</taxon>
    </lineage>
</organism>
<dbReference type="Gene3D" id="3.10.580.10">
    <property type="entry name" value="CBS-domain"/>
    <property type="match status" value="1"/>
</dbReference>
<keyword evidence="9" id="KW-1003">Cell membrane</keyword>
<evidence type="ECO:0000256" key="4">
    <source>
        <dbReference type="ARBA" id="ARBA00022692"/>
    </source>
</evidence>
<evidence type="ECO:0000313" key="11">
    <source>
        <dbReference type="EMBL" id="MBB3038023.1"/>
    </source>
</evidence>
<dbReference type="Pfam" id="PF00571">
    <property type="entry name" value="CBS"/>
    <property type="match status" value="2"/>
</dbReference>
<feature type="transmembrane region" description="Helical" evidence="9">
    <location>
        <begin position="310"/>
        <end position="328"/>
    </location>
</feature>
<dbReference type="Pfam" id="PF03448">
    <property type="entry name" value="MgtE_N"/>
    <property type="match status" value="1"/>
</dbReference>
<evidence type="ECO:0000259" key="10">
    <source>
        <dbReference type="PROSITE" id="PS51371"/>
    </source>
</evidence>
<comment type="similarity">
    <text evidence="2 9">Belongs to the SLC41A transporter family.</text>
</comment>
<evidence type="ECO:0000256" key="5">
    <source>
        <dbReference type="ARBA" id="ARBA00022842"/>
    </source>
</evidence>
<dbReference type="PANTHER" id="PTHR43773:SF1">
    <property type="entry name" value="MAGNESIUM TRANSPORTER MGTE"/>
    <property type="match status" value="1"/>
</dbReference>
<keyword evidence="12" id="KW-1185">Reference proteome</keyword>
<dbReference type="RefSeq" id="WP_064439912.1">
    <property type="nucleotide sequence ID" value="NZ_BDDI01000006.1"/>
</dbReference>
<dbReference type="NCBIfam" id="TIGR00400">
    <property type="entry name" value="mgtE"/>
    <property type="match status" value="1"/>
</dbReference>
<dbReference type="GO" id="GO:0005886">
    <property type="term" value="C:plasma membrane"/>
    <property type="evidence" value="ECO:0007669"/>
    <property type="project" value="UniProtKB-SubCell"/>
</dbReference>
<dbReference type="Pfam" id="PF01769">
    <property type="entry name" value="MgtE"/>
    <property type="match status" value="1"/>
</dbReference>
<dbReference type="GO" id="GO:0046872">
    <property type="term" value="F:metal ion binding"/>
    <property type="evidence" value="ECO:0007669"/>
    <property type="project" value="UniProtKB-KW"/>
</dbReference>